<feature type="region of interest" description="Disordered" evidence="1">
    <location>
        <begin position="44"/>
        <end position="63"/>
    </location>
</feature>
<sequence>MSENVSTSSSLERAAGEAESLLLSPSLGSVSPPPPYVQSKAQLELARTEKATRSPTIRPSNFRRVTRDNLPITGMFVIDPDLEVPDDLLEGPPSQKRLRNLYLKTNREVDVDVWTKRHEPVPSNAGTGKVVVEMKAPGIVSKHTIRLHVGHGTSCALNVYAKAHLYLAIPADLVGPINLDVGSDRIYFSDSVQSRLITFSETHGGRRCFLGDLRNDGYTHKDSWKGSSIAVTLESSAAILYIYTLGEKPPQASYPACTVA</sequence>
<dbReference type="AlphaFoldDB" id="A0A4V2MWK3"/>
<gene>
    <name evidence="3" type="ORF">EIP91_001144</name>
</gene>
<proteinExistence type="predicted"/>
<protein>
    <recommendedName>
        <fullName evidence="2">DUF7330 domain-containing protein</fullName>
    </recommendedName>
</protein>
<evidence type="ECO:0000256" key="1">
    <source>
        <dbReference type="SAM" id="MobiDB-lite"/>
    </source>
</evidence>
<evidence type="ECO:0000313" key="3">
    <source>
        <dbReference type="EMBL" id="TCD66587.1"/>
    </source>
</evidence>
<evidence type="ECO:0000259" key="2">
    <source>
        <dbReference type="Pfam" id="PF24016"/>
    </source>
</evidence>
<dbReference type="InterPro" id="IPR055754">
    <property type="entry name" value="DUF7330"/>
</dbReference>
<reference evidence="3 4" key="1">
    <citation type="submission" date="2018-11" db="EMBL/GenBank/DDBJ databases">
        <title>Genome assembly of Steccherinum ochraceum LE-BIN_3174, the white-rot fungus of the Steccherinaceae family (The Residual Polyporoid clade, Polyporales, Basidiomycota).</title>
        <authorList>
            <person name="Fedorova T.V."/>
            <person name="Glazunova O.A."/>
            <person name="Landesman E.O."/>
            <person name="Moiseenko K.V."/>
            <person name="Psurtseva N.V."/>
            <person name="Savinova O.S."/>
            <person name="Shakhova N.V."/>
            <person name="Tyazhelova T.V."/>
            <person name="Vasina D.V."/>
        </authorList>
    </citation>
    <scope>NUCLEOTIDE SEQUENCE [LARGE SCALE GENOMIC DNA]</scope>
    <source>
        <strain evidence="3 4">LE-BIN_3174</strain>
    </source>
</reference>
<accession>A0A4V2MWK3</accession>
<dbReference type="Proteomes" id="UP000292702">
    <property type="component" value="Unassembled WGS sequence"/>
</dbReference>
<comment type="caution">
    <text evidence="3">The sequence shown here is derived from an EMBL/GenBank/DDBJ whole genome shotgun (WGS) entry which is preliminary data.</text>
</comment>
<organism evidence="3 4">
    <name type="scientific">Steccherinum ochraceum</name>
    <dbReference type="NCBI Taxonomy" id="92696"/>
    <lineage>
        <taxon>Eukaryota</taxon>
        <taxon>Fungi</taxon>
        <taxon>Dikarya</taxon>
        <taxon>Basidiomycota</taxon>
        <taxon>Agaricomycotina</taxon>
        <taxon>Agaricomycetes</taxon>
        <taxon>Polyporales</taxon>
        <taxon>Steccherinaceae</taxon>
        <taxon>Steccherinum</taxon>
    </lineage>
</organism>
<feature type="domain" description="DUF7330" evidence="2">
    <location>
        <begin position="61"/>
        <end position="236"/>
    </location>
</feature>
<evidence type="ECO:0000313" key="4">
    <source>
        <dbReference type="Proteomes" id="UP000292702"/>
    </source>
</evidence>
<keyword evidence="4" id="KW-1185">Reference proteome</keyword>
<dbReference type="EMBL" id="RWJN01000129">
    <property type="protein sequence ID" value="TCD66587.1"/>
    <property type="molecule type" value="Genomic_DNA"/>
</dbReference>
<dbReference type="STRING" id="92696.A0A4V2MWK3"/>
<name>A0A4V2MWK3_9APHY</name>
<dbReference type="Pfam" id="PF24016">
    <property type="entry name" value="DUF7330"/>
    <property type="match status" value="1"/>
</dbReference>